<reference evidence="3 4" key="1">
    <citation type="submission" date="2024-01" db="EMBL/GenBank/DDBJ databases">
        <authorList>
            <person name="Allen C."/>
            <person name="Tagirdzhanova G."/>
        </authorList>
    </citation>
    <scope>NUCLEOTIDE SEQUENCE [LARGE SCALE GENOMIC DNA]</scope>
</reference>
<dbReference type="InterPro" id="IPR057684">
    <property type="entry name" value="DUF7924"/>
</dbReference>
<keyword evidence="4" id="KW-1185">Reference proteome</keyword>
<dbReference type="Proteomes" id="UP001642405">
    <property type="component" value="Unassembled WGS sequence"/>
</dbReference>
<evidence type="ECO:0000259" key="2">
    <source>
        <dbReference type="Pfam" id="PF25545"/>
    </source>
</evidence>
<sequence>MAMSAGHSPRSEATKSTGPVATLPASETTRTKKSTPYNRDFDLHLSDHSIYPEYSSQEPDLEAIMAALAMPRLSLAPIHFTKDEFKAFRMADARTKDEDDVTANVLPTILGAHDPSQVSARNTVFRNIAPLTDGTIVAAAPDIYYGAHPEELCRPVRNALSAHIIPSTMQDKPLAPNFFVEVKGPNGTAAVATRQARYDGAVGARAMHSLQNYGEKELKYDNQVYTYSSIYHGGFGTLKLFAHHVTASANKGGQPEYHMTHVDTWALTGNVDSFRRGVTAFRNARDLAKQHRDRFIRAANALSKTIVPQNTETHQEAIDQGATDCPGPQDSKEPEPTANDNGHNDGHGNGHDNEHGNGHRIQDGTQTTASSQKPPRDPKELSQDSAAPTPSPAPSLTSAKTKPRLQTAEPVSPAVPDAPVEEDAAPQRPKTGRAAGQGKPGRARPKGTLRKEAGERDVPYGG</sequence>
<comment type="caution">
    <text evidence="3">The sequence shown here is derived from an EMBL/GenBank/DDBJ whole genome shotgun (WGS) entry which is preliminary data.</text>
</comment>
<feature type="region of interest" description="Disordered" evidence="1">
    <location>
        <begin position="1"/>
        <end position="39"/>
    </location>
</feature>
<feature type="region of interest" description="Disordered" evidence="1">
    <location>
        <begin position="306"/>
        <end position="462"/>
    </location>
</feature>
<feature type="compositionally biased region" description="Polar residues" evidence="1">
    <location>
        <begin position="363"/>
        <end position="373"/>
    </location>
</feature>
<dbReference type="Pfam" id="PF25545">
    <property type="entry name" value="DUF7924"/>
    <property type="match status" value="1"/>
</dbReference>
<evidence type="ECO:0000313" key="3">
    <source>
        <dbReference type="EMBL" id="CAK7228827.1"/>
    </source>
</evidence>
<dbReference type="EMBL" id="CAWUHB010000046">
    <property type="protein sequence ID" value="CAK7228827.1"/>
    <property type="molecule type" value="Genomic_DNA"/>
</dbReference>
<organism evidence="3 4">
    <name type="scientific">Sporothrix curviconia</name>
    <dbReference type="NCBI Taxonomy" id="1260050"/>
    <lineage>
        <taxon>Eukaryota</taxon>
        <taxon>Fungi</taxon>
        <taxon>Dikarya</taxon>
        <taxon>Ascomycota</taxon>
        <taxon>Pezizomycotina</taxon>
        <taxon>Sordariomycetes</taxon>
        <taxon>Sordariomycetidae</taxon>
        <taxon>Ophiostomatales</taxon>
        <taxon>Ophiostomataceae</taxon>
        <taxon>Sporothrix</taxon>
    </lineage>
</organism>
<gene>
    <name evidence="3" type="ORF">SCUCBS95973_007010</name>
</gene>
<protein>
    <recommendedName>
        <fullName evidence="2">DUF7924 domain-containing protein</fullName>
    </recommendedName>
</protein>
<evidence type="ECO:0000256" key="1">
    <source>
        <dbReference type="SAM" id="MobiDB-lite"/>
    </source>
</evidence>
<evidence type="ECO:0000313" key="4">
    <source>
        <dbReference type="Proteomes" id="UP001642405"/>
    </source>
</evidence>
<feature type="domain" description="DUF7924" evidence="2">
    <location>
        <begin position="139"/>
        <end position="285"/>
    </location>
</feature>
<accession>A0ABP0CB26</accession>
<feature type="compositionally biased region" description="Basic and acidic residues" evidence="1">
    <location>
        <begin position="342"/>
        <end position="362"/>
    </location>
</feature>
<proteinExistence type="predicted"/>
<name>A0ABP0CB26_9PEZI</name>
<feature type="compositionally biased region" description="Basic and acidic residues" evidence="1">
    <location>
        <begin position="449"/>
        <end position="462"/>
    </location>
</feature>